<protein>
    <submittedName>
        <fullName evidence="1">Uncharacterized protein</fullName>
    </submittedName>
</protein>
<dbReference type="Pfam" id="PF01026">
    <property type="entry name" value="TatD_DNase"/>
    <property type="match status" value="1"/>
</dbReference>
<proteinExistence type="predicted"/>
<organism evidence="1 2">
    <name type="scientific">Discostella pseudostelligera</name>
    <dbReference type="NCBI Taxonomy" id="259834"/>
    <lineage>
        <taxon>Eukaryota</taxon>
        <taxon>Sar</taxon>
        <taxon>Stramenopiles</taxon>
        <taxon>Ochrophyta</taxon>
        <taxon>Bacillariophyta</taxon>
        <taxon>Coscinodiscophyceae</taxon>
        <taxon>Thalassiosirophycidae</taxon>
        <taxon>Stephanodiscales</taxon>
        <taxon>Stephanodiscaceae</taxon>
        <taxon>Discostella</taxon>
    </lineage>
</organism>
<evidence type="ECO:0000313" key="1">
    <source>
        <dbReference type="EMBL" id="KAL3756762.1"/>
    </source>
</evidence>
<dbReference type="EMBL" id="JALLBG020000293">
    <property type="protein sequence ID" value="KAL3756762.1"/>
    <property type="molecule type" value="Genomic_DNA"/>
</dbReference>
<dbReference type="PANTHER" id="PTHR47345:SF1">
    <property type="entry name" value="CUT9-INTERACTING PROTEIN SCN1"/>
    <property type="match status" value="1"/>
</dbReference>
<name>A0ABD3LZE5_9STRA</name>
<evidence type="ECO:0000313" key="2">
    <source>
        <dbReference type="Proteomes" id="UP001530293"/>
    </source>
</evidence>
<accession>A0ABD3LZE5</accession>
<dbReference type="AlphaFoldDB" id="A0ABD3LZE5"/>
<dbReference type="PANTHER" id="PTHR47345">
    <property type="entry name" value="CUT9-INTERACTING PROTEIN SCN1"/>
    <property type="match status" value="1"/>
</dbReference>
<dbReference type="InterPro" id="IPR032466">
    <property type="entry name" value="Metal_Hydrolase"/>
</dbReference>
<keyword evidence="2" id="KW-1185">Reference proteome</keyword>
<dbReference type="InterPro" id="IPR053044">
    <property type="entry name" value="Metallo-hydrolase/TatD-type"/>
</dbReference>
<comment type="caution">
    <text evidence="1">The sequence shown here is derived from an EMBL/GenBank/DDBJ whole genome shotgun (WGS) entry which is preliminary data.</text>
</comment>
<sequence length="427" mass="47326">MESSLSCPCCSFLSRGDIFLPNIRDEEGSNNDDGVVTTAEADLPSLQDLIIPPNEAWDRMLKIEPYGKDTTESGRVLMVDTHGHPHLQRETQYADKYGTTTFVDGLVVSLTCAVSPLDWKDALVYASHSSYILPALGVHPWYLSDIMISNVDTVQSTDDIATFLNWDWLTELETQLSQHPHLLVGEIGLCKMARFVREFPKDKGGKNTALQLQTLVFRKQLDLAAKWSRPVTVHCVNAHGLFMEVMRDVLKEVQHSCIEKNGCWRKAFPPAIAMHSFTGTAHHVCEILEFEEQLLASVDGFGTSGKKPKRTQTQQPDHSGIADVGAQLISDGRTNPLFYFGFSHSVNHLMCTSDKARKKGVETVRSIPSDRLLVESDVHASDDVVLGTAGAIAYVAHARCERIEDVAETCARNGLRFLSSFDLAVSH</sequence>
<dbReference type="SUPFAM" id="SSF51556">
    <property type="entry name" value="Metallo-dependent hydrolases"/>
    <property type="match status" value="1"/>
</dbReference>
<dbReference type="InterPro" id="IPR001130">
    <property type="entry name" value="TatD-like"/>
</dbReference>
<reference evidence="1 2" key="1">
    <citation type="submission" date="2024-10" db="EMBL/GenBank/DDBJ databases">
        <title>Updated reference genomes for cyclostephanoid diatoms.</title>
        <authorList>
            <person name="Roberts W.R."/>
            <person name="Alverson A.J."/>
        </authorList>
    </citation>
    <scope>NUCLEOTIDE SEQUENCE [LARGE SCALE GENOMIC DNA]</scope>
    <source>
        <strain evidence="1 2">AJA232-27</strain>
    </source>
</reference>
<dbReference type="Gene3D" id="3.20.20.140">
    <property type="entry name" value="Metal-dependent hydrolases"/>
    <property type="match status" value="2"/>
</dbReference>
<dbReference type="Proteomes" id="UP001530293">
    <property type="component" value="Unassembled WGS sequence"/>
</dbReference>
<gene>
    <name evidence="1" type="ORF">ACHAWU_003512</name>
</gene>